<accession>A0A4U0S8J6</accession>
<reference evidence="1 2" key="1">
    <citation type="submission" date="2019-04" db="EMBL/GenBank/DDBJ databases">
        <title>Streptomyces oryziradicis sp. nov., a novel actinomycete isolated from rhizosphere soil of rice (Oryza sativa L.).</title>
        <authorList>
            <person name="Li C."/>
        </authorList>
    </citation>
    <scope>NUCLEOTIDE SEQUENCE [LARGE SCALE GENOMIC DNA]</scope>
    <source>
        <strain evidence="1 2">NEAU-C40</strain>
    </source>
</reference>
<evidence type="ECO:0000313" key="2">
    <source>
        <dbReference type="Proteomes" id="UP000305778"/>
    </source>
</evidence>
<dbReference type="AlphaFoldDB" id="A0A4U0S8J6"/>
<sequence>MSDELIAQGREAQVSQLSRSVWEASLSSSGTLSRRSSRCFSPGLPALRARCDCCDCCSRIASPVCRPGCWPGCWPACRPGCCPGCWAACWPRSLAVLRAWSRSGLALPPMSSDLPMITPS</sequence>
<gene>
    <name evidence="1" type="ORF">FCI23_35915</name>
</gene>
<organism evidence="1 2">
    <name type="scientific">Actinacidiphila oryziradicis</name>
    <dbReference type="NCBI Taxonomy" id="2571141"/>
    <lineage>
        <taxon>Bacteria</taxon>
        <taxon>Bacillati</taxon>
        <taxon>Actinomycetota</taxon>
        <taxon>Actinomycetes</taxon>
        <taxon>Kitasatosporales</taxon>
        <taxon>Streptomycetaceae</taxon>
        <taxon>Actinacidiphila</taxon>
    </lineage>
</organism>
<evidence type="ECO:0000313" key="1">
    <source>
        <dbReference type="EMBL" id="TKA04537.1"/>
    </source>
</evidence>
<name>A0A4U0S8J6_9ACTN</name>
<dbReference type="Proteomes" id="UP000305778">
    <property type="component" value="Unassembled WGS sequence"/>
</dbReference>
<dbReference type="EMBL" id="SUMC01000052">
    <property type="protein sequence ID" value="TKA04537.1"/>
    <property type="molecule type" value="Genomic_DNA"/>
</dbReference>
<keyword evidence="2" id="KW-1185">Reference proteome</keyword>
<comment type="caution">
    <text evidence="1">The sequence shown here is derived from an EMBL/GenBank/DDBJ whole genome shotgun (WGS) entry which is preliminary data.</text>
</comment>
<proteinExistence type="predicted"/>
<protein>
    <submittedName>
        <fullName evidence="1">Uncharacterized protein</fullName>
    </submittedName>
</protein>